<feature type="transmembrane region" description="Helical" evidence="8">
    <location>
        <begin position="66"/>
        <end position="85"/>
    </location>
</feature>
<keyword evidence="6 8" id="KW-1133">Transmembrane helix</keyword>
<dbReference type="AlphaFoldDB" id="A0A7W0CBZ8"/>
<keyword evidence="5 8" id="KW-0812">Transmembrane</keyword>
<evidence type="ECO:0000313" key="10">
    <source>
        <dbReference type="Proteomes" id="UP000525298"/>
    </source>
</evidence>
<comment type="similarity">
    <text evidence="2">Belongs to the CPA3 antiporters (TC 2.A.63) subunit F family.</text>
</comment>
<gene>
    <name evidence="9" type="ORF">HNR65_003300</name>
</gene>
<evidence type="ECO:0000256" key="6">
    <source>
        <dbReference type="ARBA" id="ARBA00022989"/>
    </source>
</evidence>
<evidence type="ECO:0000256" key="2">
    <source>
        <dbReference type="ARBA" id="ARBA00009212"/>
    </source>
</evidence>
<keyword evidence="3" id="KW-0813">Transport</keyword>
<evidence type="ECO:0000313" key="9">
    <source>
        <dbReference type="EMBL" id="MBA2882944.1"/>
    </source>
</evidence>
<evidence type="ECO:0000256" key="7">
    <source>
        <dbReference type="ARBA" id="ARBA00023136"/>
    </source>
</evidence>
<feature type="transmembrane region" description="Helical" evidence="8">
    <location>
        <begin position="6"/>
        <end position="28"/>
    </location>
</feature>
<evidence type="ECO:0000256" key="5">
    <source>
        <dbReference type="ARBA" id="ARBA00022692"/>
    </source>
</evidence>
<keyword evidence="4" id="KW-1003">Cell membrane</keyword>
<protein>
    <submittedName>
        <fullName evidence="9">Multicomponent Na+:H+ antiporter subunit F</fullName>
    </submittedName>
</protein>
<keyword evidence="10" id="KW-1185">Reference proteome</keyword>
<evidence type="ECO:0000256" key="4">
    <source>
        <dbReference type="ARBA" id="ARBA00022475"/>
    </source>
</evidence>
<evidence type="ECO:0000256" key="3">
    <source>
        <dbReference type="ARBA" id="ARBA00022448"/>
    </source>
</evidence>
<dbReference type="GO" id="GO:0015385">
    <property type="term" value="F:sodium:proton antiporter activity"/>
    <property type="evidence" value="ECO:0007669"/>
    <property type="project" value="TreeGrafter"/>
</dbReference>
<dbReference type="PANTHER" id="PTHR34702">
    <property type="entry name" value="NA(+)/H(+) ANTIPORTER SUBUNIT F1"/>
    <property type="match status" value="1"/>
</dbReference>
<dbReference type="InterPro" id="IPR007208">
    <property type="entry name" value="MrpF/PhaF-like"/>
</dbReference>
<organism evidence="9 10">
    <name type="scientific">Desulfosalsimonas propionicica</name>
    <dbReference type="NCBI Taxonomy" id="332175"/>
    <lineage>
        <taxon>Bacteria</taxon>
        <taxon>Pseudomonadati</taxon>
        <taxon>Thermodesulfobacteriota</taxon>
        <taxon>Desulfobacteria</taxon>
        <taxon>Desulfobacterales</taxon>
        <taxon>Desulfosalsimonadaceae</taxon>
        <taxon>Desulfosalsimonas</taxon>
    </lineage>
</organism>
<evidence type="ECO:0000256" key="8">
    <source>
        <dbReference type="SAM" id="Phobius"/>
    </source>
</evidence>
<dbReference type="PANTHER" id="PTHR34702:SF1">
    <property type="entry name" value="NA(+)_H(+) ANTIPORTER SUBUNIT F"/>
    <property type="match status" value="1"/>
</dbReference>
<evidence type="ECO:0000256" key="1">
    <source>
        <dbReference type="ARBA" id="ARBA00004651"/>
    </source>
</evidence>
<dbReference type="Proteomes" id="UP000525298">
    <property type="component" value="Unassembled WGS sequence"/>
</dbReference>
<keyword evidence="7 8" id="KW-0472">Membrane</keyword>
<accession>A0A7W0CBZ8</accession>
<comment type="subcellular location">
    <subcellularLocation>
        <location evidence="1">Cell membrane</location>
        <topology evidence="1">Multi-pass membrane protein</topology>
    </subcellularLocation>
</comment>
<dbReference type="EMBL" id="JACDUS010000014">
    <property type="protein sequence ID" value="MBA2882944.1"/>
    <property type="molecule type" value="Genomic_DNA"/>
</dbReference>
<dbReference type="RefSeq" id="WP_220128421.1">
    <property type="nucleotide sequence ID" value="NZ_JACDUS010000014.1"/>
</dbReference>
<dbReference type="GO" id="GO:0005886">
    <property type="term" value="C:plasma membrane"/>
    <property type="evidence" value="ECO:0007669"/>
    <property type="project" value="UniProtKB-SubCell"/>
</dbReference>
<sequence length="106" mass="11559">MVMESMVIKIAAEITLVLLTLAVLLAFIRLFAGPSQADRIVALDLISVLIVAVLAALSIYRQQKAFLDVAIAYALIAFLGTVALARFRERLARTGGIDENQEEIDK</sequence>
<dbReference type="Pfam" id="PF04066">
    <property type="entry name" value="MrpF_PhaF"/>
    <property type="match status" value="1"/>
</dbReference>
<name>A0A7W0CBZ8_9BACT</name>
<reference evidence="9 10" key="1">
    <citation type="submission" date="2020-07" db="EMBL/GenBank/DDBJ databases">
        <title>Genomic Encyclopedia of Type Strains, Phase IV (KMG-IV): sequencing the most valuable type-strain genomes for metagenomic binning, comparative biology and taxonomic classification.</title>
        <authorList>
            <person name="Goeker M."/>
        </authorList>
    </citation>
    <scope>NUCLEOTIDE SEQUENCE [LARGE SCALE GENOMIC DNA]</scope>
    <source>
        <strain evidence="9 10">DSM 17721</strain>
    </source>
</reference>
<feature type="transmembrane region" description="Helical" evidence="8">
    <location>
        <begin position="40"/>
        <end position="60"/>
    </location>
</feature>
<proteinExistence type="inferred from homology"/>
<comment type="caution">
    <text evidence="9">The sequence shown here is derived from an EMBL/GenBank/DDBJ whole genome shotgun (WGS) entry which is preliminary data.</text>
</comment>